<keyword evidence="10" id="KW-1185">Reference proteome</keyword>
<evidence type="ECO:0000256" key="3">
    <source>
        <dbReference type="ARBA" id="ARBA00022737"/>
    </source>
</evidence>
<reference evidence="9 10" key="1">
    <citation type="submission" date="2019-09" db="EMBL/GenBank/DDBJ databases">
        <title>Bird 10,000 Genomes (B10K) Project - Family phase.</title>
        <authorList>
            <person name="Zhang G."/>
        </authorList>
    </citation>
    <scope>NUCLEOTIDE SEQUENCE [LARGE SCALE GENOMIC DNA]</scope>
    <source>
        <strain evidence="9">OUT-0055</strain>
        <tissue evidence="9">Blood</tissue>
    </source>
</reference>
<dbReference type="Proteomes" id="UP000518911">
    <property type="component" value="Unassembled WGS sequence"/>
</dbReference>
<evidence type="ECO:0000256" key="7">
    <source>
        <dbReference type="ARBA" id="ARBA00023136"/>
    </source>
</evidence>
<comment type="caution">
    <text evidence="9">The sequence shown here is derived from an EMBL/GenBank/DDBJ whole genome shotgun (WGS) entry which is preliminary data.</text>
</comment>
<evidence type="ECO:0000313" key="9">
    <source>
        <dbReference type="EMBL" id="NXV73446.1"/>
    </source>
</evidence>
<keyword evidence="3" id="KW-0677">Repeat</keyword>
<dbReference type="GO" id="GO:0005524">
    <property type="term" value="F:ATP binding"/>
    <property type="evidence" value="ECO:0007669"/>
    <property type="project" value="UniProtKB-KW"/>
</dbReference>
<keyword evidence="6" id="KW-1133">Transmembrane helix</keyword>
<feature type="non-terminal residue" evidence="9">
    <location>
        <position position="1"/>
    </location>
</feature>
<organism evidence="9 10">
    <name type="scientific">Atlantisia rogersi</name>
    <name type="common">Inaccessible Island rail</name>
    <dbReference type="NCBI Taxonomy" id="2478892"/>
    <lineage>
        <taxon>Eukaryota</taxon>
        <taxon>Metazoa</taxon>
        <taxon>Chordata</taxon>
        <taxon>Craniata</taxon>
        <taxon>Vertebrata</taxon>
        <taxon>Euteleostomi</taxon>
        <taxon>Archelosauria</taxon>
        <taxon>Archosauria</taxon>
        <taxon>Dinosauria</taxon>
        <taxon>Saurischia</taxon>
        <taxon>Theropoda</taxon>
        <taxon>Coelurosauria</taxon>
        <taxon>Aves</taxon>
        <taxon>Neognathae</taxon>
        <taxon>Neoaves</taxon>
        <taxon>Gruiformes</taxon>
        <taxon>Rallidae</taxon>
        <taxon>Atlantisia</taxon>
    </lineage>
</organism>
<evidence type="ECO:0000313" key="10">
    <source>
        <dbReference type="Proteomes" id="UP000518911"/>
    </source>
</evidence>
<evidence type="ECO:0000256" key="1">
    <source>
        <dbReference type="ARBA" id="ARBA00004167"/>
    </source>
</evidence>
<keyword evidence="7" id="KW-0472">Membrane</keyword>
<name>A0A7L3WA97_9GRUI</name>
<accession>A0A7L3WA97</accession>
<evidence type="ECO:0000256" key="6">
    <source>
        <dbReference type="ARBA" id="ARBA00022989"/>
    </source>
</evidence>
<evidence type="ECO:0000256" key="5">
    <source>
        <dbReference type="ARBA" id="ARBA00022840"/>
    </source>
</evidence>
<evidence type="ECO:0000256" key="4">
    <source>
        <dbReference type="ARBA" id="ARBA00022741"/>
    </source>
</evidence>
<dbReference type="EMBL" id="VZUJ01056881">
    <property type="protein sequence ID" value="NXV73446.1"/>
    <property type="molecule type" value="Genomic_DNA"/>
</dbReference>
<proteinExistence type="predicted"/>
<gene>
    <name evidence="9" type="primary">Ephb1b</name>
    <name evidence="9" type="ORF">ATLROG_R13917</name>
</gene>
<protein>
    <submittedName>
        <fullName evidence="9">EPB1B protein</fullName>
    </submittedName>
</protein>
<dbReference type="GO" id="GO:0016020">
    <property type="term" value="C:membrane"/>
    <property type="evidence" value="ECO:0007669"/>
    <property type="project" value="UniProtKB-SubCell"/>
</dbReference>
<sequence length="75" mass="7937">GAGVCTPCPSNSRSTAEASPVCTCRNGYYRADFDPPAAACTSEYQCRGWGWGRLQVLPTDHEPAVCLGWSGKPTA</sequence>
<dbReference type="Gene3D" id="2.10.50.10">
    <property type="entry name" value="Tumor Necrosis Factor Receptor, subunit A, domain 2"/>
    <property type="match status" value="1"/>
</dbReference>
<evidence type="ECO:0000256" key="2">
    <source>
        <dbReference type="ARBA" id="ARBA00022692"/>
    </source>
</evidence>
<evidence type="ECO:0000256" key="8">
    <source>
        <dbReference type="ARBA" id="ARBA00023170"/>
    </source>
</evidence>
<feature type="non-terminal residue" evidence="9">
    <location>
        <position position="75"/>
    </location>
</feature>
<keyword evidence="8" id="KW-0675">Receptor</keyword>
<keyword evidence="2" id="KW-0812">Transmembrane</keyword>
<dbReference type="FunFam" id="2.10.50.10:FF:000001">
    <property type="entry name" value="Ephrin type-A receptor 5"/>
    <property type="match status" value="1"/>
</dbReference>
<dbReference type="OrthoDB" id="4062651at2759"/>
<dbReference type="AlphaFoldDB" id="A0A7L3WA97"/>
<keyword evidence="4" id="KW-0547">Nucleotide-binding</keyword>
<keyword evidence="5" id="KW-0067">ATP-binding</keyword>
<comment type="subcellular location">
    <subcellularLocation>
        <location evidence="1">Membrane</location>
        <topology evidence="1">Single-pass membrane protein</topology>
    </subcellularLocation>
</comment>